<gene>
    <name evidence="2" type="ORF">RF11_13743</name>
</gene>
<evidence type="ECO:0000313" key="2">
    <source>
        <dbReference type="EMBL" id="KII64768.1"/>
    </source>
</evidence>
<accession>A0A0C2J6I7</accession>
<dbReference type="AlphaFoldDB" id="A0A0C2J6I7"/>
<feature type="region of interest" description="Disordered" evidence="1">
    <location>
        <begin position="15"/>
        <end position="60"/>
    </location>
</feature>
<evidence type="ECO:0000313" key="3">
    <source>
        <dbReference type="Proteomes" id="UP000031668"/>
    </source>
</evidence>
<keyword evidence="3" id="KW-1185">Reference proteome</keyword>
<reference evidence="2 3" key="1">
    <citation type="journal article" date="2014" name="Genome Biol. Evol.">
        <title>The genome of the myxosporean Thelohanellus kitauei shows adaptations to nutrient acquisition within its fish host.</title>
        <authorList>
            <person name="Yang Y."/>
            <person name="Xiong J."/>
            <person name="Zhou Z."/>
            <person name="Huo F."/>
            <person name="Miao W."/>
            <person name="Ran C."/>
            <person name="Liu Y."/>
            <person name="Zhang J."/>
            <person name="Feng J."/>
            <person name="Wang M."/>
            <person name="Wang M."/>
            <person name="Wang L."/>
            <person name="Yao B."/>
        </authorList>
    </citation>
    <scope>NUCLEOTIDE SEQUENCE [LARGE SCALE GENOMIC DNA]</scope>
    <source>
        <strain evidence="2">Wuqing</strain>
    </source>
</reference>
<feature type="compositionally biased region" description="Basic and acidic residues" evidence="1">
    <location>
        <begin position="36"/>
        <end position="52"/>
    </location>
</feature>
<dbReference type="Proteomes" id="UP000031668">
    <property type="component" value="Unassembled WGS sequence"/>
</dbReference>
<organism evidence="2 3">
    <name type="scientific">Thelohanellus kitauei</name>
    <name type="common">Myxosporean</name>
    <dbReference type="NCBI Taxonomy" id="669202"/>
    <lineage>
        <taxon>Eukaryota</taxon>
        <taxon>Metazoa</taxon>
        <taxon>Cnidaria</taxon>
        <taxon>Myxozoa</taxon>
        <taxon>Myxosporea</taxon>
        <taxon>Bivalvulida</taxon>
        <taxon>Platysporina</taxon>
        <taxon>Myxobolidae</taxon>
        <taxon>Thelohanellus</taxon>
    </lineage>
</organism>
<name>A0A0C2J6I7_THEKT</name>
<dbReference type="EMBL" id="JWZT01004110">
    <property type="protein sequence ID" value="KII64768.1"/>
    <property type="molecule type" value="Genomic_DNA"/>
</dbReference>
<comment type="caution">
    <text evidence="2">The sequence shown here is derived from an EMBL/GenBank/DDBJ whole genome shotgun (WGS) entry which is preliminary data.</text>
</comment>
<sequence length="215" mass="24232">MNYWLKVINEMEEGISHERSTNRRRGKRPSKASDFSPKKSNGEVRAHVDKDSSLTTDPGSPLGVLKSGRCGIDHTTGLHWIIGPDVERFIAQNKDELFRLGFKFLDESRHTTQSVIQRSVTIPSLLARRYGNYHMIPGYYGVEPEPSGTNISWSNFQSNNIICEKDEGLPKATHLNPFASSNNSEAIPIDLDHINQVDQPIPHPLELKQDCFNHG</sequence>
<protein>
    <submittedName>
        <fullName evidence="2">Uncharacterized protein</fullName>
    </submittedName>
</protein>
<evidence type="ECO:0000256" key="1">
    <source>
        <dbReference type="SAM" id="MobiDB-lite"/>
    </source>
</evidence>
<proteinExistence type="predicted"/>